<keyword evidence="5 6" id="KW-0472">Membrane</keyword>
<evidence type="ECO:0000256" key="6">
    <source>
        <dbReference type="SAM" id="Phobius"/>
    </source>
</evidence>
<dbReference type="HOGENOM" id="CLU_040769_0_0_2"/>
<dbReference type="BioCyc" id="IAGG583356:GHAH-1605-MONOMER"/>
<evidence type="ECO:0000256" key="4">
    <source>
        <dbReference type="ARBA" id="ARBA00022989"/>
    </source>
</evidence>
<feature type="transmembrane region" description="Helical" evidence="6">
    <location>
        <begin position="242"/>
        <end position="263"/>
    </location>
</feature>
<protein>
    <submittedName>
        <fullName evidence="7">Inner-membrane translocator</fullName>
    </submittedName>
</protein>
<dbReference type="Pfam" id="PF02653">
    <property type="entry name" value="BPD_transp_2"/>
    <property type="match status" value="1"/>
</dbReference>
<dbReference type="InterPro" id="IPR001851">
    <property type="entry name" value="ABC_transp_permease"/>
</dbReference>
<evidence type="ECO:0000256" key="2">
    <source>
        <dbReference type="ARBA" id="ARBA00022475"/>
    </source>
</evidence>
<dbReference type="GO" id="GO:0005886">
    <property type="term" value="C:plasma membrane"/>
    <property type="evidence" value="ECO:0007669"/>
    <property type="project" value="UniProtKB-SubCell"/>
</dbReference>
<dbReference type="CDD" id="cd06580">
    <property type="entry name" value="TM_PBP1_transp_TpRbsC_like"/>
    <property type="match status" value="1"/>
</dbReference>
<feature type="transmembrane region" description="Helical" evidence="6">
    <location>
        <begin position="118"/>
        <end position="138"/>
    </location>
</feature>
<keyword evidence="2" id="KW-1003">Cell membrane</keyword>
<dbReference type="AlphaFoldDB" id="E0SRG1"/>
<keyword evidence="3 6" id="KW-0812">Transmembrane</keyword>
<dbReference type="PANTHER" id="PTHR47089">
    <property type="entry name" value="ABC TRANSPORTER, PERMEASE PROTEIN"/>
    <property type="match status" value="1"/>
</dbReference>
<sequence length="351" mass="38782">MLKIAVVRRELSLWKNIILRISIALIGIVLISLIVSISMGIDFIKILSKVLSVFISLDPLRYVQVFLPIALGLSIAYHAKLWNLGAEGQLVMGAIGATFIALFTPFGRMDIVGPCIEIIASMAMGILWALIPALLRIYLGVNEALTSLMLNYVAYYIANYLVYGPWKGRGVYGYPETDMIPEASRIPRVYGYSFSIYPIILSIIIMAILWIFLYRTRIGIAIRALGSSPRALEISGISTRRIILLAFIISGALAGFAGGSEVLTYHRKLVPGEKIGAGMGYTAIMVAWFAQLHPLLIPLSSYYVSSLYVVRMFIQEGTAIGDAVARMFIGTIFILILITEFIARYKLVVKI</sequence>
<dbReference type="GO" id="GO:0022857">
    <property type="term" value="F:transmembrane transporter activity"/>
    <property type="evidence" value="ECO:0007669"/>
    <property type="project" value="InterPro"/>
</dbReference>
<feature type="transmembrane region" description="Helical" evidence="6">
    <location>
        <begin position="323"/>
        <end position="343"/>
    </location>
</feature>
<feature type="transmembrane region" description="Helical" evidence="6">
    <location>
        <begin position="189"/>
        <end position="213"/>
    </location>
</feature>
<keyword evidence="4 6" id="KW-1133">Transmembrane helix</keyword>
<feature type="transmembrane region" description="Helical" evidence="6">
    <location>
        <begin position="17"/>
        <end position="41"/>
    </location>
</feature>
<evidence type="ECO:0000256" key="3">
    <source>
        <dbReference type="ARBA" id="ARBA00022692"/>
    </source>
</evidence>
<feature type="transmembrane region" description="Helical" evidence="6">
    <location>
        <begin position="144"/>
        <end position="163"/>
    </location>
</feature>
<name>E0SRG1_IGNAA</name>
<proteinExistence type="predicted"/>
<evidence type="ECO:0000313" key="7">
    <source>
        <dbReference type="EMBL" id="ADM28415.1"/>
    </source>
</evidence>
<dbReference type="PANTHER" id="PTHR47089:SF1">
    <property type="entry name" value="GUANOSINE ABC TRANSPORTER PERMEASE PROTEIN NUPP"/>
    <property type="match status" value="1"/>
</dbReference>
<evidence type="ECO:0000313" key="8">
    <source>
        <dbReference type="Proteomes" id="UP000001304"/>
    </source>
</evidence>
<comment type="subcellular location">
    <subcellularLocation>
        <location evidence="1">Cell membrane</location>
        <topology evidence="1">Multi-pass membrane protein</topology>
    </subcellularLocation>
</comment>
<feature type="transmembrane region" description="Helical" evidence="6">
    <location>
        <begin position="275"/>
        <end position="303"/>
    </location>
</feature>
<feature type="transmembrane region" description="Helical" evidence="6">
    <location>
        <begin position="62"/>
        <end position="82"/>
    </location>
</feature>
<accession>E0SRG1</accession>
<keyword evidence="8" id="KW-1185">Reference proteome</keyword>
<reference evidence="7 8" key="1">
    <citation type="journal article" date="2010" name="Stand. Genomic Sci.">
        <title>Complete genome sequence of Ignisphaera aggregans type strain (AQ1.S1).</title>
        <authorList>
            <person name="Goker M."/>
            <person name="Held B."/>
            <person name="Lapidus A."/>
            <person name="Nolan M."/>
            <person name="Spring S."/>
            <person name="Yasawong M."/>
            <person name="Lucas S."/>
            <person name="Glavina Del Rio T."/>
            <person name="Tice H."/>
            <person name="Cheng J.F."/>
            <person name="Goodwin L."/>
            <person name="Tapia R."/>
            <person name="Pitluck S."/>
            <person name="Liolios K."/>
            <person name="Ivanova N."/>
            <person name="Mavromatis K."/>
            <person name="Mikhailova N."/>
            <person name="Pati A."/>
            <person name="Chen A."/>
            <person name="Palaniappan K."/>
            <person name="Brambilla E."/>
            <person name="Land M."/>
            <person name="Hauser L."/>
            <person name="Chang Y.J."/>
            <person name="Jeffries C.D."/>
            <person name="Brettin T."/>
            <person name="Detter J.C."/>
            <person name="Han C."/>
            <person name="Rohde M."/>
            <person name="Sikorski J."/>
            <person name="Woyke T."/>
            <person name="Bristow J."/>
            <person name="Eisen J.A."/>
            <person name="Markowitz V."/>
            <person name="Hugenholtz P."/>
            <person name="Kyrpides N.C."/>
            <person name="Klenk H.P."/>
        </authorList>
    </citation>
    <scope>NUCLEOTIDE SEQUENCE [LARGE SCALE GENOMIC DNA]</scope>
    <source>
        <strain evidence="8">DSM 17230 / JCM 13409 / AQ1.S1</strain>
    </source>
</reference>
<feature type="transmembrane region" description="Helical" evidence="6">
    <location>
        <begin position="88"/>
        <end position="106"/>
    </location>
</feature>
<gene>
    <name evidence="7" type="ordered locus">Igag_1615</name>
</gene>
<dbReference type="STRING" id="583356.Igag_1615"/>
<organism evidence="7 8">
    <name type="scientific">Ignisphaera aggregans (strain DSM 17230 / JCM 13409 / AQ1.S1)</name>
    <dbReference type="NCBI Taxonomy" id="583356"/>
    <lineage>
        <taxon>Archaea</taxon>
        <taxon>Thermoproteota</taxon>
        <taxon>Thermoprotei</taxon>
        <taxon>Desulfurococcales</taxon>
        <taxon>Desulfurococcaceae</taxon>
        <taxon>Ignisphaera</taxon>
    </lineage>
</organism>
<dbReference type="EMBL" id="CP002098">
    <property type="protein sequence ID" value="ADM28415.1"/>
    <property type="molecule type" value="Genomic_DNA"/>
</dbReference>
<dbReference type="Proteomes" id="UP000001304">
    <property type="component" value="Chromosome"/>
</dbReference>
<evidence type="ECO:0000256" key="5">
    <source>
        <dbReference type="ARBA" id="ARBA00023136"/>
    </source>
</evidence>
<dbReference type="KEGG" id="iag:Igag_1615"/>
<evidence type="ECO:0000256" key="1">
    <source>
        <dbReference type="ARBA" id="ARBA00004651"/>
    </source>
</evidence>